<reference evidence="4" key="1">
    <citation type="submission" date="2018-06" db="EMBL/GenBank/DDBJ databases">
        <authorList>
            <person name="Zhirakovskaya E."/>
        </authorList>
    </citation>
    <scope>NUCLEOTIDE SEQUENCE</scope>
</reference>
<dbReference type="CDD" id="cd04179">
    <property type="entry name" value="DPM_DPG-synthase_like"/>
    <property type="match status" value="1"/>
</dbReference>
<evidence type="ECO:0000256" key="1">
    <source>
        <dbReference type="SAM" id="Phobius"/>
    </source>
</evidence>
<name>A0A3B1DBM8_9ZZZZ</name>
<dbReference type="PANTHER" id="PTHR48090">
    <property type="entry name" value="UNDECAPRENYL-PHOSPHATE 4-DEOXY-4-FORMAMIDO-L-ARABINOSE TRANSFERASE-RELATED"/>
    <property type="match status" value="1"/>
</dbReference>
<dbReference type="EMBL" id="UOGJ01000151">
    <property type="protein sequence ID" value="VAX38162.1"/>
    <property type="molecule type" value="Genomic_DNA"/>
</dbReference>
<feature type="domain" description="DUF2062" evidence="3">
    <location>
        <begin position="266"/>
        <end position="389"/>
    </location>
</feature>
<dbReference type="PANTHER" id="PTHR48090:SF7">
    <property type="entry name" value="RFBJ PROTEIN"/>
    <property type="match status" value="1"/>
</dbReference>
<organism evidence="4">
    <name type="scientific">hydrothermal vent metagenome</name>
    <dbReference type="NCBI Taxonomy" id="652676"/>
    <lineage>
        <taxon>unclassified sequences</taxon>
        <taxon>metagenomes</taxon>
        <taxon>ecological metagenomes</taxon>
    </lineage>
</organism>
<sequence length="401" mass="45245">MLNNIQTERNEIWGIIPVYNNGKTVCQVITDCKKYLENIVVVDDGSTDIDLVNAVTDKDVVVIKHQNNEGKGAALLTGMRYVDKQGGKYAITIDADGQHFPKDIEKFIPHIVTHDNVIVIGSRNFDTDNVPAKSKIGRKIASFWLKIETGIFLDDCQSGFRAFPVKYILQLNLKGSRYDFETEFLAKAAWAGLKFKTVNIDVHYPEAKNRVSHFRSIVDNLRISRAHFVLVSRCLLPFGHKKIVKDKKKIDYALLRHPVKMFKFLLKENASPGGLAASAAVGIFLAVLPLIAVHTIVIIYVTSRLHLNKVMAVGIQNLCMPPFVPVICIEIGHYMRFGYWLTDISFETVFHQGLERIWEWFLGSLIFAPLASIIVGVAVYFIAKILQKRMLSEPCLVESKN</sequence>
<evidence type="ECO:0000313" key="4">
    <source>
        <dbReference type="EMBL" id="VAX38162.1"/>
    </source>
</evidence>
<protein>
    <recommendedName>
        <fullName evidence="5">DUF2062 domain-containing protein</fullName>
    </recommendedName>
</protein>
<evidence type="ECO:0000259" key="3">
    <source>
        <dbReference type="Pfam" id="PF09835"/>
    </source>
</evidence>
<proteinExistence type="predicted"/>
<dbReference type="InterPro" id="IPR001173">
    <property type="entry name" value="Glyco_trans_2-like"/>
</dbReference>
<keyword evidence="1" id="KW-0812">Transmembrane</keyword>
<dbReference type="Pfam" id="PF00535">
    <property type="entry name" value="Glycos_transf_2"/>
    <property type="match status" value="1"/>
</dbReference>
<keyword evidence="1" id="KW-1133">Transmembrane helix</keyword>
<feature type="transmembrane region" description="Helical" evidence="1">
    <location>
        <begin position="361"/>
        <end position="383"/>
    </location>
</feature>
<accession>A0A3B1DBM8</accession>
<evidence type="ECO:0008006" key="5">
    <source>
        <dbReference type="Google" id="ProtNLM"/>
    </source>
</evidence>
<dbReference type="InterPro" id="IPR029044">
    <property type="entry name" value="Nucleotide-diphossugar_trans"/>
</dbReference>
<dbReference type="Pfam" id="PF09835">
    <property type="entry name" value="DUF2062"/>
    <property type="match status" value="1"/>
</dbReference>
<gene>
    <name evidence="4" type="ORF">MNBD_UNCLBAC01-587</name>
</gene>
<keyword evidence="1" id="KW-0472">Membrane</keyword>
<evidence type="ECO:0000259" key="2">
    <source>
        <dbReference type="Pfam" id="PF00535"/>
    </source>
</evidence>
<feature type="transmembrane region" description="Helical" evidence="1">
    <location>
        <begin position="322"/>
        <end position="341"/>
    </location>
</feature>
<feature type="transmembrane region" description="Helical" evidence="1">
    <location>
        <begin position="275"/>
        <end position="301"/>
    </location>
</feature>
<dbReference type="InterPro" id="IPR050256">
    <property type="entry name" value="Glycosyltransferase_2"/>
</dbReference>
<feature type="domain" description="Glycosyltransferase 2-like" evidence="2">
    <location>
        <begin position="15"/>
        <end position="137"/>
    </location>
</feature>
<dbReference type="AlphaFoldDB" id="A0A3B1DBM8"/>
<dbReference type="InterPro" id="IPR018639">
    <property type="entry name" value="DUF2062"/>
</dbReference>
<dbReference type="SUPFAM" id="SSF53448">
    <property type="entry name" value="Nucleotide-diphospho-sugar transferases"/>
    <property type="match status" value="1"/>
</dbReference>
<dbReference type="Gene3D" id="3.90.550.10">
    <property type="entry name" value="Spore Coat Polysaccharide Biosynthesis Protein SpsA, Chain A"/>
    <property type="match status" value="1"/>
</dbReference>